<evidence type="ECO:0000256" key="1">
    <source>
        <dbReference type="SAM" id="MobiDB-lite"/>
    </source>
</evidence>
<evidence type="ECO:0000259" key="2">
    <source>
        <dbReference type="PROSITE" id="PS51184"/>
    </source>
</evidence>
<dbReference type="InterPro" id="IPR005114">
    <property type="entry name" value="Helicase_assoc"/>
</dbReference>
<proteinExistence type="predicted"/>
<organism evidence="3">
    <name type="scientific">Grammatophora oceanica</name>
    <dbReference type="NCBI Taxonomy" id="210454"/>
    <lineage>
        <taxon>Eukaryota</taxon>
        <taxon>Sar</taxon>
        <taxon>Stramenopiles</taxon>
        <taxon>Ochrophyta</taxon>
        <taxon>Bacillariophyta</taxon>
        <taxon>Fragilariophyceae</taxon>
        <taxon>Fragilariophycidae</taxon>
        <taxon>Rhabdonematales</taxon>
        <taxon>Grammatophoraceae</taxon>
        <taxon>Grammatophora</taxon>
    </lineage>
</organism>
<feature type="region of interest" description="Disordered" evidence="1">
    <location>
        <begin position="501"/>
        <end position="558"/>
    </location>
</feature>
<dbReference type="SUPFAM" id="SSF51197">
    <property type="entry name" value="Clavaminate synthase-like"/>
    <property type="match status" value="1"/>
</dbReference>
<feature type="compositionally biased region" description="Basic and acidic residues" evidence="1">
    <location>
        <begin position="129"/>
        <end position="138"/>
    </location>
</feature>
<feature type="region of interest" description="Disordered" evidence="1">
    <location>
        <begin position="129"/>
        <end position="176"/>
    </location>
</feature>
<dbReference type="Pfam" id="PF13621">
    <property type="entry name" value="Cupin_8"/>
    <property type="match status" value="1"/>
</dbReference>
<dbReference type="AlphaFoldDB" id="A0A7S1UPC1"/>
<sequence>MKHYNELVAFKDKEEHCLVPTNRCDSLSRWVYDQRCFNKKGKMRRDRKELLIKVGFVWDANASLWDTHLDKLKAFKQEHGHCKVTKKKDSALYQWVWNQRTYERNGTLAKDRFAALDLLGFEWDPRGLDSKEDDRDGSAKTPTKKRKMKESPSSPKRPKKKPKTKETRRIPREVANLEGSSVGLGDVFPTVQLMKELVKPTQEMDKVVQTILQELAGATQDKKTPAQQSLEQLTYNAILESTAAKLGDHYFKAHLLNSFVDNDVEPACFPTSEDFLLTIKDSKVLSGRTNKAIGKAIGFVSTDGTTISPTHTDRDPSLLVVLMGQKEIMYGSANLKETLINEGHATSSLNSDYLDNFNPFDDMEKWLQKGFSHIVLNEGDACFIPSRWLHCVKSCEKTVAVSFQVQLSENASSSDKKSVPAKRATRTQSFQSIAVTQTSRTVAPKAVAFQLVPEEASCNEAHELLLKKGSSALSSSSELAKQRGEDGAVRNRVATAAALEAMSEGEENDGVSSSRKRPCHEANSNDRSSRRKLSRKECDTKVASRPGRNDGVIAKRVGDGSRRLTDHSLLKDDPCPNSERPKPAIACLANLRAKIGKNAALPMEQAPHTWRSRNVLTCGMRGCKIGFASDDAMWCLYHPTRACHTPVEHPLHILCGYCLPRGQSGIEGPVGIREVLPRFVIEEIAKVVKDKTTNCGDEMDKITNCDEFIYQCSSKGEYESKLREMRGETV</sequence>
<feature type="domain" description="JmjC" evidence="2">
    <location>
        <begin position="241"/>
        <end position="422"/>
    </location>
</feature>
<protein>
    <recommendedName>
        <fullName evidence="2">JmjC domain-containing protein</fullName>
    </recommendedName>
</protein>
<dbReference type="InterPro" id="IPR041667">
    <property type="entry name" value="Cupin_8"/>
</dbReference>
<dbReference type="PANTHER" id="PTHR33418:SF1">
    <property type="entry name" value="HELICASE-ASSOCIATED DOMAIN-CONTAINING PROTEIN"/>
    <property type="match status" value="1"/>
</dbReference>
<dbReference type="Gene3D" id="6.10.140.530">
    <property type="match status" value="2"/>
</dbReference>
<accession>A0A7S1UPC1</accession>
<dbReference type="Gene3D" id="2.60.120.650">
    <property type="entry name" value="Cupin"/>
    <property type="match status" value="1"/>
</dbReference>
<dbReference type="PANTHER" id="PTHR33418">
    <property type="entry name" value="HELICASE-ASSOCIATED"/>
    <property type="match status" value="1"/>
</dbReference>
<gene>
    <name evidence="3" type="ORF">GOCE00092_LOCUS3321</name>
</gene>
<name>A0A7S1UPC1_9STRA</name>
<dbReference type="Pfam" id="PF03457">
    <property type="entry name" value="HA"/>
    <property type="match status" value="2"/>
</dbReference>
<feature type="compositionally biased region" description="Basic and acidic residues" evidence="1">
    <location>
        <begin position="519"/>
        <end position="528"/>
    </location>
</feature>
<dbReference type="InterPro" id="IPR003347">
    <property type="entry name" value="JmjC_dom"/>
</dbReference>
<evidence type="ECO:0000313" key="3">
    <source>
        <dbReference type="EMBL" id="CAD9274413.1"/>
    </source>
</evidence>
<dbReference type="PROSITE" id="PS51184">
    <property type="entry name" value="JMJC"/>
    <property type="match status" value="1"/>
</dbReference>
<reference evidence="3" key="1">
    <citation type="submission" date="2021-01" db="EMBL/GenBank/DDBJ databases">
        <authorList>
            <person name="Corre E."/>
            <person name="Pelletier E."/>
            <person name="Niang G."/>
            <person name="Scheremetjew M."/>
            <person name="Finn R."/>
            <person name="Kale V."/>
            <person name="Holt S."/>
            <person name="Cochrane G."/>
            <person name="Meng A."/>
            <person name="Brown T."/>
            <person name="Cohen L."/>
        </authorList>
    </citation>
    <scope>NUCLEOTIDE SEQUENCE</scope>
    <source>
        <strain evidence="3">CCMP 410</strain>
    </source>
</reference>
<dbReference type="EMBL" id="HBGK01006327">
    <property type="protein sequence ID" value="CAD9274413.1"/>
    <property type="molecule type" value="Transcribed_RNA"/>
</dbReference>